<evidence type="ECO:0000313" key="2">
    <source>
        <dbReference type="Proteomes" id="UP000319716"/>
    </source>
</evidence>
<protein>
    <submittedName>
        <fullName evidence="1">Uncharacterized protein</fullName>
    </submittedName>
</protein>
<sequence>MPKVIEEGARVMLGSMPGRASVQSILANCGYTFRKAGNVPDS</sequence>
<name>A0A4Y1Z9H2_9BACL</name>
<reference evidence="1 2" key="1">
    <citation type="submission" date="2017-11" db="EMBL/GenBank/DDBJ databases">
        <title>Draft Genome Sequence of Sporolactobacillus inulinus NBRC 111894 Isolated from Koso, a Japanese Sugar-Vegetable Fermented Beverage.</title>
        <authorList>
            <person name="Chiou T.Y."/>
            <person name="Oshima K."/>
            <person name="Suda W."/>
            <person name="Hattori M."/>
            <person name="Takahashi T."/>
        </authorList>
    </citation>
    <scope>NUCLEOTIDE SEQUENCE [LARGE SCALE GENOMIC DNA]</scope>
    <source>
        <strain evidence="1 2">NBRC111894</strain>
    </source>
</reference>
<dbReference type="EMBL" id="BEXB01000006">
    <property type="protein sequence ID" value="GAY75498.1"/>
    <property type="molecule type" value="Genomic_DNA"/>
</dbReference>
<dbReference type="AlphaFoldDB" id="A0A4Y1Z9H2"/>
<proteinExistence type="predicted"/>
<gene>
    <name evidence="1" type="ORF">NBRC111894_1052</name>
</gene>
<dbReference type="Proteomes" id="UP000319716">
    <property type="component" value="Unassembled WGS sequence"/>
</dbReference>
<organism evidence="1 2">
    <name type="scientific">Sporolactobacillus inulinus</name>
    <dbReference type="NCBI Taxonomy" id="2078"/>
    <lineage>
        <taxon>Bacteria</taxon>
        <taxon>Bacillati</taxon>
        <taxon>Bacillota</taxon>
        <taxon>Bacilli</taxon>
        <taxon>Bacillales</taxon>
        <taxon>Sporolactobacillaceae</taxon>
        <taxon>Sporolactobacillus</taxon>
    </lineage>
</organism>
<accession>A0A4Y1Z9H2</accession>
<comment type="caution">
    <text evidence="1">The sequence shown here is derived from an EMBL/GenBank/DDBJ whole genome shotgun (WGS) entry which is preliminary data.</text>
</comment>
<evidence type="ECO:0000313" key="1">
    <source>
        <dbReference type="EMBL" id="GAY75498.1"/>
    </source>
</evidence>